<proteinExistence type="predicted"/>
<evidence type="ECO:0000313" key="1">
    <source>
        <dbReference type="EMBL" id="TNY31792.1"/>
    </source>
</evidence>
<keyword evidence="1" id="KW-0808">Transferase</keyword>
<comment type="caution">
    <text evidence="1">The sequence shown here is derived from an EMBL/GenBank/DDBJ whole genome shotgun (WGS) entry which is preliminary data.</text>
</comment>
<dbReference type="SUPFAM" id="SSF52540">
    <property type="entry name" value="P-loop containing nucleoside triphosphate hydrolases"/>
    <property type="match status" value="1"/>
</dbReference>
<dbReference type="InterPro" id="IPR027417">
    <property type="entry name" value="P-loop_NTPase"/>
</dbReference>
<dbReference type="RefSeq" id="WP_140192472.1">
    <property type="nucleotide sequence ID" value="NZ_CP065915.1"/>
</dbReference>
<keyword evidence="1" id="KW-0418">Kinase</keyword>
<dbReference type="OrthoDB" id="7687351at2"/>
<protein>
    <submittedName>
        <fullName evidence="1">Gamma-glutamyl kinase</fullName>
    </submittedName>
</protein>
<gene>
    <name evidence="1" type="ORF">FHY64_00360</name>
</gene>
<evidence type="ECO:0000313" key="2">
    <source>
        <dbReference type="Proteomes" id="UP000314011"/>
    </source>
</evidence>
<dbReference type="GO" id="GO:0016301">
    <property type="term" value="F:kinase activity"/>
    <property type="evidence" value="ECO:0007669"/>
    <property type="project" value="UniProtKB-KW"/>
</dbReference>
<name>A0A5C5GAG6_9RHOB</name>
<reference evidence="1 2" key="1">
    <citation type="submission" date="2019-06" db="EMBL/GenBank/DDBJ databases">
        <title>Genome of new Rhodobacteraceae sp. SM1903.</title>
        <authorList>
            <person name="Ren X."/>
        </authorList>
    </citation>
    <scope>NUCLEOTIDE SEQUENCE [LARGE SCALE GENOMIC DNA]</scope>
    <source>
        <strain evidence="1 2">SM1903</strain>
    </source>
</reference>
<dbReference type="EMBL" id="VFFF01000001">
    <property type="protein sequence ID" value="TNY31792.1"/>
    <property type="molecule type" value="Genomic_DNA"/>
</dbReference>
<dbReference type="Gene3D" id="3.40.50.300">
    <property type="entry name" value="P-loop containing nucleotide triphosphate hydrolases"/>
    <property type="match status" value="1"/>
</dbReference>
<accession>A0A5C5GAG6</accession>
<dbReference type="Proteomes" id="UP000314011">
    <property type="component" value="Unassembled WGS sequence"/>
</dbReference>
<keyword evidence="2" id="KW-1185">Reference proteome</keyword>
<sequence>MLVFWKEKLVFLAVPKTGTTALEGALAPRASIVLRDPPELKHSAVYRYNRWLDPFFEKAGGQKMETLAVVRHPVDWLGSWFRYRSREDLIGHPNSTRDMDFDDFVNDFCRGTQPPHAAVGSQAKFLLKPDGSLGVDHLFQYEQQDKLVAFLEDRLGGTIEMKRLNVSPAMELEISPKMEEKFRRKRPEEFDVWEMGARS</sequence>
<organism evidence="1 2">
    <name type="scientific">Pelagovum pacificum</name>
    <dbReference type="NCBI Taxonomy" id="2588711"/>
    <lineage>
        <taxon>Bacteria</taxon>
        <taxon>Pseudomonadati</taxon>
        <taxon>Pseudomonadota</taxon>
        <taxon>Alphaproteobacteria</taxon>
        <taxon>Rhodobacterales</taxon>
        <taxon>Paracoccaceae</taxon>
        <taxon>Pelagovum</taxon>
    </lineage>
</organism>
<dbReference type="AlphaFoldDB" id="A0A5C5GAG6"/>